<reference evidence="1 2" key="1">
    <citation type="submission" date="2019-11" db="EMBL/GenBank/DDBJ databases">
        <title>Type strains purchased from KCTC, JCM and DSMZ.</title>
        <authorList>
            <person name="Lu H."/>
        </authorList>
    </citation>
    <scope>NUCLEOTIDE SEQUENCE [LARGE SCALE GENOMIC DNA]</scope>
    <source>
        <strain evidence="1 2">JCM 31587</strain>
    </source>
</reference>
<protein>
    <recommendedName>
        <fullName evidence="3">Esterase</fullName>
    </recommendedName>
</protein>
<comment type="caution">
    <text evidence="1">The sequence shown here is derived from an EMBL/GenBank/DDBJ whole genome shotgun (WGS) entry which is preliminary data.</text>
</comment>
<keyword evidence="2" id="KW-1185">Reference proteome</keyword>
<evidence type="ECO:0008006" key="3">
    <source>
        <dbReference type="Google" id="ProtNLM"/>
    </source>
</evidence>
<sequence>MLAISLLTCFSTAVAEDFVPQDLKICESSSSEKLCKEPLLNFEIAEMQQKLVSKKLEYRIEKDALIVMLEANPGEITSYGRPYLCCEIQAYLDKVIDNKYAAKFRWKQLARANVDLSFLNIESEQTTFRINGDTQFPMAERKLKKSIIADAGMSQSENSYVINDDMGARNVTVVKGPACRLHLTGCTIIYMPDGEGVAELIGNALTNHIDLSHFVFVGVHTMVDGSNIRIEELLFGYESTKFRAFMKFVTFDLRQKIENGERPAYRYSAGYSNGGAWALDALTENPNLFDGAIAMSPAQWTFRDTGDFSKKKVFIGAGMLETRFHKAAQSYTEGLKLRGMAVEEIYVPSGHGINTWLNIWNGALMAIQSTN</sequence>
<dbReference type="OrthoDB" id="9803578at2"/>
<dbReference type="AlphaFoldDB" id="A0A6L6QRP1"/>
<proteinExistence type="predicted"/>
<organism evidence="1 2">
    <name type="scientific">Massilia eburnea</name>
    <dbReference type="NCBI Taxonomy" id="1776165"/>
    <lineage>
        <taxon>Bacteria</taxon>
        <taxon>Pseudomonadati</taxon>
        <taxon>Pseudomonadota</taxon>
        <taxon>Betaproteobacteria</taxon>
        <taxon>Burkholderiales</taxon>
        <taxon>Oxalobacteraceae</taxon>
        <taxon>Telluria group</taxon>
        <taxon>Massilia</taxon>
    </lineage>
</organism>
<dbReference type="RefSeq" id="WP_155457489.1">
    <property type="nucleotide sequence ID" value="NZ_WNKX01000054.1"/>
</dbReference>
<evidence type="ECO:0000313" key="1">
    <source>
        <dbReference type="EMBL" id="MTW14557.1"/>
    </source>
</evidence>
<dbReference type="EMBL" id="WNKX01000054">
    <property type="protein sequence ID" value="MTW14557.1"/>
    <property type="molecule type" value="Genomic_DNA"/>
</dbReference>
<dbReference type="Proteomes" id="UP000472320">
    <property type="component" value="Unassembled WGS sequence"/>
</dbReference>
<accession>A0A6L6QRP1</accession>
<name>A0A6L6QRP1_9BURK</name>
<dbReference type="InterPro" id="IPR029058">
    <property type="entry name" value="AB_hydrolase_fold"/>
</dbReference>
<gene>
    <name evidence="1" type="ORF">GM658_28480</name>
</gene>
<evidence type="ECO:0000313" key="2">
    <source>
        <dbReference type="Proteomes" id="UP000472320"/>
    </source>
</evidence>
<dbReference type="SUPFAM" id="SSF53474">
    <property type="entry name" value="alpha/beta-Hydrolases"/>
    <property type="match status" value="1"/>
</dbReference>
<dbReference type="Gene3D" id="3.40.50.1820">
    <property type="entry name" value="alpha/beta hydrolase"/>
    <property type="match status" value="1"/>
</dbReference>